<reference evidence="2" key="1">
    <citation type="submission" date="2016-10" db="EMBL/GenBank/DDBJ databases">
        <authorList>
            <person name="Varghese N."/>
            <person name="Submissions S."/>
        </authorList>
    </citation>
    <scope>NUCLEOTIDE SEQUENCE [LARGE SCALE GENOMIC DNA]</scope>
    <source>
        <strain evidence="2">DSM 23925</strain>
    </source>
</reference>
<dbReference type="Pfam" id="PF00756">
    <property type="entry name" value="Esterase"/>
    <property type="match status" value="1"/>
</dbReference>
<evidence type="ECO:0000313" key="1">
    <source>
        <dbReference type="EMBL" id="SFN45213.1"/>
    </source>
</evidence>
<evidence type="ECO:0000313" key="2">
    <source>
        <dbReference type="Proteomes" id="UP000198705"/>
    </source>
</evidence>
<dbReference type="AlphaFoldDB" id="A0A1I4Z5C1"/>
<dbReference type="EMBL" id="FOVN01000001">
    <property type="protein sequence ID" value="SFN45213.1"/>
    <property type="molecule type" value="Genomic_DNA"/>
</dbReference>
<dbReference type="InterPro" id="IPR000801">
    <property type="entry name" value="Esterase-like"/>
</dbReference>
<dbReference type="InterPro" id="IPR011990">
    <property type="entry name" value="TPR-like_helical_dom_sf"/>
</dbReference>
<dbReference type="RefSeq" id="WP_092206070.1">
    <property type="nucleotide sequence ID" value="NZ_FOVN01000001.1"/>
</dbReference>
<organism evidence="1 2">
    <name type="scientific">Bizionia echini</name>
    <dbReference type="NCBI Taxonomy" id="649333"/>
    <lineage>
        <taxon>Bacteria</taxon>
        <taxon>Pseudomonadati</taxon>
        <taxon>Bacteroidota</taxon>
        <taxon>Flavobacteriia</taxon>
        <taxon>Flavobacteriales</taxon>
        <taxon>Flavobacteriaceae</taxon>
        <taxon>Bizionia</taxon>
    </lineage>
</organism>
<dbReference type="Gene3D" id="3.40.50.1820">
    <property type="entry name" value="alpha/beta hydrolase"/>
    <property type="match status" value="1"/>
</dbReference>
<dbReference type="SUPFAM" id="SSF53474">
    <property type="entry name" value="alpha/beta-Hydrolases"/>
    <property type="match status" value="1"/>
</dbReference>
<dbReference type="OrthoDB" id="9784036at2"/>
<gene>
    <name evidence="1" type="ORF">SAMN04487989_101511</name>
</gene>
<keyword evidence="2" id="KW-1185">Reference proteome</keyword>
<protein>
    <submittedName>
        <fullName evidence="1">Putative esterase</fullName>
    </submittedName>
</protein>
<sequence>MKKSVFSLILVVFISQILIGQEYSVYKPKIDTAFVSSHLGYEKKIAIILPDDWQGDNQKKYPLIIIFDKQNQRSHNQIIHTIDYLTAAEQMPRSIIISIESDNSKRINEAKSSMSPQSGKAHLNEKYLFNEIIKLAETKFKASQFRVLIGHSWYGHFTTAMFTKNINNVTAVIALDPFFNQKNVSLIDSISALDKLTMPHTKYYRYAIGKDYPEDYKAIEQVKNNITNTKININGTYFPNAFHNAIPGLGIGEALYDIFEYWSIQQYTFFNASNKQADLFTELKNNMINHYGHNLHFSIGVLNGKGWGFYNDKDYQKAIDVWNELISQYPSFSEAYLYIIDAQKQLNLDTSNTIIKFKDSLQRSLFYSYEEKKELLTELN</sequence>
<name>A0A1I4Z5C1_9FLAO</name>
<proteinExistence type="predicted"/>
<dbReference type="Proteomes" id="UP000198705">
    <property type="component" value="Unassembled WGS sequence"/>
</dbReference>
<dbReference type="STRING" id="649333.SAMN04487989_101511"/>
<dbReference type="InterPro" id="IPR029058">
    <property type="entry name" value="AB_hydrolase_fold"/>
</dbReference>
<dbReference type="SUPFAM" id="SSF48452">
    <property type="entry name" value="TPR-like"/>
    <property type="match status" value="1"/>
</dbReference>
<accession>A0A1I4Z5C1</accession>